<evidence type="ECO:0000256" key="6">
    <source>
        <dbReference type="ARBA" id="ARBA00022833"/>
    </source>
</evidence>
<evidence type="ECO:0000256" key="1">
    <source>
        <dbReference type="ARBA" id="ARBA00001947"/>
    </source>
</evidence>
<evidence type="ECO:0000313" key="10">
    <source>
        <dbReference type="Proteomes" id="UP000274922"/>
    </source>
</evidence>
<dbReference type="Gene3D" id="3.30.479.10">
    <property type="entry name" value="6-pyruvoyl tetrahydropterin synthase/QueD"/>
    <property type="match status" value="1"/>
</dbReference>
<evidence type="ECO:0000256" key="8">
    <source>
        <dbReference type="ARBA" id="ARBA00023239"/>
    </source>
</evidence>
<feature type="non-terminal residue" evidence="9">
    <location>
        <position position="141"/>
    </location>
</feature>
<comment type="similarity">
    <text evidence="3">Belongs to the PTPS family.</text>
</comment>
<keyword evidence="5" id="KW-0479">Metal-binding</keyword>
<dbReference type="STRING" id="1555241.A0A4P9XES7"/>
<accession>A0A4P9XES7</accession>
<evidence type="ECO:0000313" key="9">
    <source>
        <dbReference type="EMBL" id="RKP04073.1"/>
    </source>
</evidence>
<name>A0A4P9XES7_9FUNG</name>
<protein>
    <recommendedName>
        <fullName evidence="4">6-pyruvoyltetrahydropterin synthase</fullName>
        <ecNumber evidence="4">4.2.3.12</ecNumber>
    </recommendedName>
</protein>
<organism evidence="9 10">
    <name type="scientific">Caulochytrium protostelioides</name>
    <dbReference type="NCBI Taxonomy" id="1555241"/>
    <lineage>
        <taxon>Eukaryota</taxon>
        <taxon>Fungi</taxon>
        <taxon>Fungi incertae sedis</taxon>
        <taxon>Chytridiomycota</taxon>
        <taxon>Chytridiomycota incertae sedis</taxon>
        <taxon>Chytridiomycetes</taxon>
        <taxon>Caulochytriales</taxon>
        <taxon>Caulochytriaceae</taxon>
        <taxon>Caulochytrium</taxon>
    </lineage>
</organism>
<keyword evidence="8" id="KW-0456">Lyase</keyword>
<dbReference type="PANTHER" id="PTHR12589:SF7">
    <property type="entry name" value="6-PYRUVOYL TETRAHYDROBIOPTERIN SYNTHASE"/>
    <property type="match status" value="1"/>
</dbReference>
<dbReference type="AlphaFoldDB" id="A0A4P9XES7"/>
<dbReference type="PROSITE" id="PS00987">
    <property type="entry name" value="PTPS_1"/>
    <property type="match status" value="1"/>
</dbReference>
<dbReference type="OrthoDB" id="14045at2759"/>
<dbReference type="EC" id="4.2.3.12" evidence="4"/>
<dbReference type="InterPro" id="IPR022470">
    <property type="entry name" value="PTPS_Cys_AS"/>
</dbReference>
<dbReference type="InterPro" id="IPR038418">
    <property type="entry name" value="6-PTP_synth/QueD_sf"/>
</dbReference>
<evidence type="ECO:0000256" key="3">
    <source>
        <dbReference type="ARBA" id="ARBA00009164"/>
    </source>
</evidence>
<feature type="non-terminal residue" evidence="9">
    <location>
        <position position="1"/>
    </location>
</feature>
<keyword evidence="6" id="KW-0862">Zinc</keyword>
<dbReference type="InterPro" id="IPR007115">
    <property type="entry name" value="6-PTP_synth/QueD"/>
</dbReference>
<dbReference type="GO" id="GO:0006729">
    <property type="term" value="P:tetrahydrobiopterin biosynthetic process"/>
    <property type="evidence" value="ECO:0007669"/>
    <property type="project" value="UniProtKB-UniPathway"/>
</dbReference>
<comment type="pathway">
    <text evidence="2">Cofactor biosynthesis; tetrahydrobiopterin biosynthesis; tetrahydrobiopterin from 7,8-dihydroneopterin triphosphate: step 1/3.</text>
</comment>
<dbReference type="Proteomes" id="UP000274922">
    <property type="component" value="Unassembled WGS sequence"/>
</dbReference>
<dbReference type="Pfam" id="PF01242">
    <property type="entry name" value="PTPS"/>
    <property type="match status" value="1"/>
</dbReference>
<keyword evidence="7" id="KW-0783">Tetrahydrobiopterin biosynthesis</keyword>
<comment type="cofactor">
    <cofactor evidence="1">
        <name>Zn(2+)</name>
        <dbReference type="ChEBI" id="CHEBI:29105"/>
    </cofactor>
</comment>
<sequence>LSRTESFSAAHRLHSEALSPEENRAIYGKCNNEWGHGHNYKVILTVVGLRHPATQMVVSIDVLRELLAPAVAELDHHHLDREPRSAGFPPIGISTAEGLAEWFWTVCSAGLHRKRLMSLAQVRLYCVEIIETECNVVRYYG</sequence>
<dbReference type="GO" id="GO:0003874">
    <property type="term" value="F:6-pyruvoyltetrahydropterin synthase activity"/>
    <property type="evidence" value="ECO:0007669"/>
    <property type="project" value="UniProtKB-EC"/>
</dbReference>
<gene>
    <name evidence="9" type="ORF">CXG81DRAFT_1647</name>
</gene>
<evidence type="ECO:0000256" key="2">
    <source>
        <dbReference type="ARBA" id="ARBA00005126"/>
    </source>
</evidence>
<evidence type="ECO:0000256" key="5">
    <source>
        <dbReference type="ARBA" id="ARBA00022723"/>
    </source>
</evidence>
<keyword evidence="10" id="KW-1185">Reference proteome</keyword>
<reference evidence="10" key="1">
    <citation type="journal article" date="2018" name="Nat. Microbiol.">
        <title>Leveraging single-cell genomics to expand the fungal tree of life.</title>
        <authorList>
            <person name="Ahrendt S.R."/>
            <person name="Quandt C.A."/>
            <person name="Ciobanu D."/>
            <person name="Clum A."/>
            <person name="Salamov A."/>
            <person name="Andreopoulos B."/>
            <person name="Cheng J.F."/>
            <person name="Woyke T."/>
            <person name="Pelin A."/>
            <person name="Henrissat B."/>
            <person name="Reynolds N.K."/>
            <person name="Benny G.L."/>
            <person name="Smith M.E."/>
            <person name="James T.Y."/>
            <person name="Grigoriev I.V."/>
        </authorList>
    </citation>
    <scope>NUCLEOTIDE SEQUENCE [LARGE SCALE GENOMIC DNA]</scope>
    <source>
        <strain evidence="10">ATCC 52028</strain>
    </source>
</reference>
<dbReference type="SUPFAM" id="SSF55620">
    <property type="entry name" value="Tetrahydrobiopterin biosynthesis enzymes-like"/>
    <property type="match status" value="1"/>
</dbReference>
<dbReference type="UniPathway" id="UPA00849">
    <property type="reaction ID" value="UER00819"/>
</dbReference>
<evidence type="ECO:0000256" key="7">
    <source>
        <dbReference type="ARBA" id="ARBA00023007"/>
    </source>
</evidence>
<evidence type="ECO:0000256" key="4">
    <source>
        <dbReference type="ARBA" id="ARBA00013100"/>
    </source>
</evidence>
<proteinExistence type="inferred from homology"/>
<dbReference type="GO" id="GO:0046872">
    <property type="term" value="F:metal ion binding"/>
    <property type="evidence" value="ECO:0007669"/>
    <property type="project" value="UniProtKB-KW"/>
</dbReference>
<dbReference type="PANTHER" id="PTHR12589">
    <property type="entry name" value="PYRUVOYL TETRAHYDROBIOPTERIN SYNTHASE"/>
    <property type="match status" value="1"/>
</dbReference>
<dbReference type="EMBL" id="ML014114">
    <property type="protein sequence ID" value="RKP04073.1"/>
    <property type="molecule type" value="Genomic_DNA"/>
</dbReference>